<feature type="transmembrane region" description="Helical" evidence="1">
    <location>
        <begin position="59"/>
        <end position="81"/>
    </location>
</feature>
<proteinExistence type="predicted"/>
<evidence type="ECO:0000313" key="2">
    <source>
        <dbReference type="EMBL" id="MBO1323300.1"/>
    </source>
</evidence>
<dbReference type="Proteomes" id="UP000664417">
    <property type="component" value="Unassembled WGS sequence"/>
</dbReference>
<dbReference type="AlphaFoldDB" id="A0A8J7QRA2"/>
<reference evidence="2" key="1">
    <citation type="submission" date="2021-03" db="EMBL/GenBank/DDBJ databases">
        <authorList>
            <person name="Wang G."/>
        </authorList>
    </citation>
    <scope>NUCLEOTIDE SEQUENCE</scope>
    <source>
        <strain evidence="2">KCTC 12899</strain>
    </source>
</reference>
<dbReference type="EMBL" id="JAFREP010000056">
    <property type="protein sequence ID" value="MBO1323300.1"/>
    <property type="molecule type" value="Genomic_DNA"/>
</dbReference>
<evidence type="ECO:0000313" key="3">
    <source>
        <dbReference type="Proteomes" id="UP000664417"/>
    </source>
</evidence>
<name>A0A8J7QRA2_9BACT</name>
<dbReference type="RefSeq" id="WP_207863433.1">
    <property type="nucleotide sequence ID" value="NZ_JAFREP010000056.1"/>
</dbReference>
<feature type="transmembrane region" description="Helical" evidence="1">
    <location>
        <begin position="7"/>
        <end position="24"/>
    </location>
</feature>
<keyword evidence="1" id="KW-0812">Transmembrane</keyword>
<keyword evidence="1" id="KW-1133">Transmembrane helix</keyword>
<accession>A0A8J7QRA2</accession>
<evidence type="ECO:0000256" key="1">
    <source>
        <dbReference type="SAM" id="Phobius"/>
    </source>
</evidence>
<organism evidence="2 3">
    <name type="scientific">Acanthopleuribacter pedis</name>
    <dbReference type="NCBI Taxonomy" id="442870"/>
    <lineage>
        <taxon>Bacteria</taxon>
        <taxon>Pseudomonadati</taxon>
        <taxon>Acidobacteriota</taxon>
        <taxon>Holophagae</taxon>
        <taxon>Acanthopleuribacterales</taxon>
        <taxon>Acanthopleuribacteraceae</taxon>
        <taxon>Acanthopleuribacter</taxon>
    </lineage>
</organism>
<comment type="caution">
    <text evidence="2">The sequence shown here is derived from an EMBL/GenBank/DDBJ whole genome shotgun (WGS) entry which is preliminary data.</text>
</comment>
<gene>
    <name evidence="2" type="ORF">J3U88_32845</name>
</gene>
<feature type="transmembrane region" description="Helical" evidence="1">
    <location>
        <begin position="30"/>
        <end position="47"/>
    </location>
</feature>
<keyword evidence="1" id="KW-0472">Membrane</keyword>
<sequence length="131" mass="14645">MKTILGFILVFLSMIGYFLLVSRLGVFQRYPIIHVLISLAGIGLMFADFKGRFRWPKAVANLIAVGVSGLFYAWIFVWSSYGAPPIQVAVDQTIPPQTMAIPLQGSGVEVQLDDVFGTNRHALIIFYRGHW</sequence>
<protein>
    <submittedName>
        <fullName evidence="2">Uncharacterized protein</fullName>
    </submittedName>
</protein>
<keyword evidence="3" id="KW-1185">Reference proteome</keyword>